<evidence type="ECO:0000313" key="3">
    <source>
        <dbReference type="Proteomes" id="UP000615760"/>
    </source>
</evidence>
<evidence type="ECO:0000313" key="2">
    <source>
        <dbReference type="EMBL" id="GGB71852.1"/>
    </source>
</evidence>
<proteinExistence type="predicted"/>
<keyword evidence="3" id="KW-1185">Reference proteome</keyword>
<keyword evidence="1" id="KW-0812">Transmembrane</keyword>
<comment type="caution">
    <text evidence="2">The sequence shown here is derived from an EMBL/GenBank/DDBJ whole genome shotgun (WGS) entry which is preliminary data.</text>
</comment>
<accession>A0ABQ1JNX2</accession>
<keyword evidence="1" id="KW-0472">Membrane</keyword>
<reference evidence="3" key="1">
    <citation type="journal article" date="2019" name="Int. J. Syst. Evol. Microbiol.">
        <title>The Global Catalogue of Microorganisms (GCM) 10K type strain sequencing project: providing services to taxonomists for standard genome sequencing and annotation.</title>
        <authorList>
            <consortium name="The Broad Institute Genomics Platform"/>
            <consortium name="The Broad Institute Genome Sequencing Center for Infectious Disease"/>
            <person name="Wu L."/>
            <person name="Ma J."/>
        </authorList>
    </citation>
    <scope>NUCLEOTIDE SEQUENCE [LARGE SCALE GENOMIC DNA]</scope>
    <source>
        <strain evidence="3">CGMCC 1.15461</strain>
    </source>
</reference>
<gene>
    <name evidence="2" type="ORF">GCM10007424_09800</name>
</gene>
<dbReference type="Proteomes" id="UP000615760">
    <property type="component" value="Unassembled WGS sequence"/>
</dbReference>
<feature type="transmembrane region" description="Helical" evidence="1">
    <location>
        <begin position="116"/>
        <end position="136"/>
    </location>
</feature>
<dbReference type="EMBL" id="BMJE01000002">
    <property type="protein sequence ID" value="GGB71852.1"/>
    <property type="molecule type" value="Genomic_DNA"/>
</dbReference>
<organism evidence="2 3">
    <name type="scientific">Flavobacterium suaedae</name>
    <dbReference type="NCBI Taxonomy" id="1767027"/>
    <lineage>
        <taxon>Bacteria</taxon>
        <taxon>Pseudomonadati</taxon>
        <taxon>Bacteroidota</taxon>
        <taxon>Flavobacteriia</taxon>
        <taxon>Flavobacteriales</taxon>
        <taxon>Flavobacteriaceae</taxon>
        <taxon>Flavobacterium</taxon>
    </lineage>
</organism>
<evidence type="ECO:0008006" key="4">
    <source>
        <dbReference type="Google" id="ProtNLM"/>
    </source>
</evidence>
<protein>
    <recommendedName>
        <fullName evidence="4">DUF4974 domain-containing protein</fullName>
    </recommendedName>
</protein>
<sequence>MNNIELFYLLKQKILEKYRQHYPYFAGGLHDFGNQEIAQLIDLIETECKERVSEKWVYTHLKPVKNEKLPRKDMLNIFSCWVGYSGWEEFVYKQGSPQTKTVNVKPEKKNNKLRNIIYMSISVLFLAVVISIGYNINTEHEVTVCLKDKYTQKIITEERVTLYKSENNTKEKLDQKDSCFIIKSEKDTVTLIAESPYYKTDTLKVVFNKNKTSFEYDLQPDDYAMMLRAYMNANVEGWNKRRKQLNEILSDNAIIQEVMFEDIGVEFLNKQEFIDKITTPSKLVKQMEVIDIEYKEGKIISLKYMQKE</sequence>
<dbReference type="RefSeq" id="WP_188620127.1">
    <property type="nucleotide sequence ID" value="NZ_BMJE01000002.1"/>
</dbReference>
<name>A0ABQ1JNX2_9FLAO</name>
<evidence type="ECO:0000256" key="1">
    <source>
        <dbReference type="SAM" id="Phobius"/>
    </source>
</evidence>
<keyword evidence="1" id="KW-1133">Transmembrane helix</keyword>